<evidence type="ECO:0000256" key="2">
    <source>
        <dbReference type="ARBA" id="ARBA00022900"/>
    </source>
</evidence>
<proteinExistence type="predicted"/>
<organism evidence="6 7">
    <name type="scientific">Meganyctiphanes norvegica</name>
    <name type="common">Northern krill</name>
    <name type="synonym">Thysanopoda norvegica</name>
    <dbReference type="NCBI Taxonomy" id="48144"/>
    <lineage>
        <taxon>Eukaryota</taxon>
        <taxon>Metazoa</taxon>
        <taxon>Ecdysozoa</taxon>
        <taxon>Arthropoda</taxon>
        <taxon>Crustacea</taxon>
        <taxon>Multicrustacea</taxon>
        <taxon>Malacostraca</taxon>
        <taxon>Eumalacostraca</taxon>
        <taxon>Eucarida</taxon>
        <taxon>Euphausiacea</taxon>
        <taxon>Euphausiidae</taxon>
        <taxon>Meganyctiphanes</taxon>
    </lineage>
</organism>
<dbReference type="Proteomes" id="UP001497623">
    <property type="component" value="Unassembled WGS sequence"/>
</dbReference>
<dbReference type="GO" id="GO:0004867">
    <property type="term" value="F:serine-type endopeptidase inhibitor activity"/>
    <property type="evidence" value="ECO:0007669"/>
    <property type="project" value="UniProtKB-KW"/>
</dbReference>
<dbReference type="Pfam" id="PF00014">
    <property type="entry name" value="Kunitz_BPTI"/>
    <property type="match status" value="1"/>
</dbReference>
<dbReference type="Gene3D" id="4.10.410.10">
    <property type="entry name" value="Pancreatic trypsin inhibitor Kunitz domain"/>
    <property type="match status" value="1"/>
</dbReference>
<protein>
    <recommendedName>
        <fullName evidence="5">BPTI/Kunitz inhibitor domain-containing protein</fullName>
    </recommendedName>
</protein>
<keyword evidence="4" id="KW-0732">Signal</keyword>
<evidence type="ECO:0000313" key="6">
    <source>
        <dbReference type="EMBL" id="CAL4130074.1"/>
    </source>
</evidence>
<evidence type="ECO:0000256" key="1">
    <source>
        <dbReference type="ARBA" id="ARBA00022690"/>
    </source>
</evidence>
<comment type="caution">
    <text evidence="6">The sequence shown here is derived from an EMBL/GenBank/DDBJ whole genome shotgun (WGS) entry which is preliminary data.</text>
</comment>
<dbReference type="InterPro" id="IPR036880">
    <property type="entry name" value="Kunitz_BPTI_sf"/>
</dbReference>
<feature type="signal peptide" evidence="4">
    <location>
        <begin position="1"/>
        <end position="19"/>
    </location>
</feature>
<evidence type="ECO:0000313" key="7">
    <source>
        <dbReference type="Proteomes" id="UP001497623"/>
    </source>
</evidence>
<dbReference type="PROSITE" id="PS50279">
    <property type="entry name" value="BPTI_KUNITZ_2"/>
    <property type="match status" value="1"/>
</dbReference>
<gene>
    <name evidence="6" type="ORF">MNOR_LOCUS26415</name>
</gene>
<evidence type="ECO:0000256" key="3">
    <source>
        <dbReference type="SAM" id="MobiDB-lite"/>
    </source>
</evidence>
<sequence length="227" mass="24404">MVSQNQFLITIMTVSGVLSTTIPAKTTRTHYAQLQRRQYIRPEQDTIFAECDYGVGGVGDRIDERGGGNTQQHNGISNSPQGLAQPQTPTQASGPPQGFAPPQSVASIPQQSLPPAPLPAQSQAVNPAFTQAPALPAINGNRTVLGRQPGCTVRPDPGECRGAFPRYYYNPENDQCDCFLFGGCDEEGVIFTWLRLEDCVGACVPGNREAGPSCQLVTADEVIRFII</sequence>
<feature type="chain" id="PRO_5043595590" description="BPTI/Kunitz inhibitor domain-containing protein" evidence="4">
    <location>
        <begin position="20"/>
        <end position="227"/>
    </location>
</feature>
<dbReference type="AlphaFoldDB" id="A0AAV2RNP8"/>
<feature type="region of interest" description="Disordered" evidence="3">
    <location>
        <begin position="60"/>
        <end position="121"/>
    </location>
</feature>
<dbReference type="InterPro" id="IPR002223">
    <property type="entry name" value="Kunitz_BPTI"/>
</dbReference>
<dbReference type="SMART" id="SM00131">
    <property type="entry name" value="KU"/>
    <property type="match status" value="1"/>
</dbReference>
<feature type="compositionally biased region" description="Polar residues" evidence="3">
    <location>
        <begin position="70"/>
        <end position="94"/>
    </location>
</feature>
<keyword evidence="7" id="KW-1185">Reference proteome</keyword>
<keyword evidence="2" id="KW-0722">Serine protease inhibitor</keyword>
<dbReference type="InterPro" id="IPR050098">
    <property type="entry name" value="TFPI/VKTCI-like"/>
</dbReference>
<feature type="domain" description="BPTI/Kunitz inhibitor" evidence="5">
    <location>
        <begin position="151"/>
        <end position="203"/>
    </location>
</feature>
<evidence type="ECO:0000259" key="5">
    <source>
        <dbReference type="PROSITE" id="PS50279"/>
    </source>
</evidence>
<name>A0AAV2RNP8_MEGNR</name>
<dbReference type="PANTHER" id="PTHR10083">
    <property type="entry name" value="KUNITZ-TYPE PROTEASE INHIBITOR-RELATED"/>
    <property type="match status" value="1"/>
</dbReference>
<feature type="non-terminal residue" evidence="6">
    <location>
        <position position="227"/>
    </location>
</feature>
<evidence type="ECO:0000256" key="4">
    <source>
        <dbReference type="SAM" id="SignalP"/>
    </source>
</evidence>
<keyword evidence="1" id="KW-0646">Protease inhibitor</keyword>
<reference evidence="6 7" key="1">
    <citation type="submission" date="2024-05" db="EMBL/GenBank/DDBJ databases">
        <authorList>
            <person name="Wallberg A."/>
        </authorList>
    </citation>
    <scope>NUCLEOTIDE SEQUENCE [LARGE SCALE GENOMIC DNA]</scope>
</reference>
<dbReference type="SUPFAM" id="SSF57362">
    <property type="entry name" value="BPTI-like"/>
    <property type="match status" value="1"/>
</dbReference>
<accession>A0AAV2RNP8</accession>
<dbReference type="EMBL" id="CAXKWB010026369">
    <property type="protein sequence ID" value="CAL4130074.1"/>
    <property type="molecule type" value="Genomic_DNA"/>
</dbReference>